<evidence type="ECO:0000313" key="4">
    <source>
        <dbReference type="Proteomes" id="UP000293902"/>
    </source>
</evidence>
<sequence length="409" mass="46078">MMRVSIGIFAAFLFLLSVYVMPALALVPDEVLVIANRNASKSKGLASWYMQKRQIPKENLLLVFVTDKETCSRETYLKKIVPPVRRALDKNRKISAIVTMYGLPLKISSPGMTKKEQARMDRLTVQKKRFDALKEKNEPLTEEQKKTLNQVNKKIKQLKTSTDKAASLDSELMLIKKEHYKLNFWLPNPFFLPWRSQKTAIDKSDVIMVSRLDGADASIVKRIVNDSIEAETKGLSGTAYFDARWKDPGQKKVSGYGLYDKSIHNAAGRLKKEGVTVVLDDKQSLFQPGDCPNAALYCGWYSLAKYVDSFTWEKGAVGFHIASSECATLKGKNSHVWCKKMLDNGIAATIGPVGEPYVQSFPLPEVFFNFLTQGKLTLAESYLVSLPYLSWKQVLVGDPLYRIKINNSL</sequence>
<dbReference type="Proteomes" id="UP000248798">
    <property type="component" value="Unassembled WGS sequence"/>
</dbReference>
<organism evidence="2 3">
    <name type="scientific">Desulfobacter hydrogenophilus</name>
    <dbReference type="NCBI Taxonomy" id="2291"/>
    <lineage>
        <taxon>Bacteria</taxon>
        <taxon>Pseudomonadati</taxon>
        <taxon>Thermodesulfobacteriota</taxon>
        <taxon>Desulfobacteria</taxon>
        <taxon>Desulfobacterales</taxon>
        <taxon>Desulfobacteraceae</taxon>
        <taxon>Desulfobacter</taxon>
    </lineage>
</organism>
<dbReference type="InterPro" id="IPR022265">
    <property type="entry name" value="CHP03790"/>
</dbReference>
<protein>
    <submittedName>
        <fullName evidence="2">TIGR03790 family protein</fullName>
    </submittedName>
</protein>
<dbReference type="AlphaFoldDB" id="A0A328FAM5"/>
<evidence type="ECO:0000313" key="1">
    <source>
        <dbReference type="EMBL" id="QBH13757.1"/>
    </source>
</evidence>
<dbReference type="OrthoDB" id="9771443at2"/>
<name>A0A328FAM5_9BACT</name>
<reference evidence="2 3" key="1">
    <citation type="submission" date="2018-06" db="EMBL/GenBank/DDBJ databases">
        <title>Complete Genome Sequence of Desulfobacter hydrogenophilus (DSM3380).</title>
        <authorList>
            <person name="Marietou A."/>
            <person name="Schreiber L."/>
            <person name="Marshall I."/>
            <person name="Jorgensen B."/>
        </authorList>
    </citation>
    <scope>NUCLEOTIDE SEQUENCE [LARGE SCALE GENOMIC DNA]</scope>
    <source>
        <strain evidence="2 3">DSM 3380</strain>
    </source>
</reference>
<dbReference type="EMBL" id="CP036313">
    <property type="protein sequence ID" value="QBH13757.1"/>
    <property type="molecule type" value="Genomic_DNA"/>
</dbReference>
<evidence type="ECO:0000313" key="3">
    <source>
        <dbReference type="Proteomes" id="UP000248798"/>
    </source>
</evidence>
<evidence type="ECO:0000313" key="2">
    <source>
        <dbReference type="EMBL" id="RAM01701.1"/>
    </source>
</evidence>
<gene>
    <name evidence="2" type="ORF">DO021_12245</name>
    <name evidence="1" type="ORF">EYB58_12995</name>
</gene>
<accession>A0A328FAM5</accession>
<dbReference type="EMBL" id="QLNI01000023">
    <property type="protein sequence ID" value="RAM01701.1"/>
    <property type="molecule type" value="Genomic_DNA"/>
</dbReference>
<dbReference type="NCBIfam" id="TIGR03790">
    <property type="entry name" value="TIGR03790 family protein"/>
    <property type="match status" value="1"/>
</dbReference>
<proteinExistence type="predicted"/>
<dbReference type="Proteomes" id="UP000293902">
    <property type="component" value="Chromosome"/>
</dbReference>
<keyword evidence="4" id="KW-1185">Reference proteome</keyword>
<reference evidence="1 4" key="2">
    <citation type="submission" date="2019-02" db="EMBL/GenBank/DDBJ databases">
        <title>Complete genome sequence of Desulfobacter hydrogenophilus AcRS1.</title>
        <authorList>
            <person name="Marietou A."/>
            <person name="Lund M.B."/>
            <person name="Marshall I.P.G."/>
            <person name="Schreiber L."/>
            <person name="Jorgensen B."/>
        </authorList>
    </citation>
    <scope>NUCLEOTIDE SEQUENCE [LARGE SCALE GENOMIC DNA]</scope>
    <source>
        <strain evidence="1 4">AcRS1</strain>
    </source>
</reference>